<comment type="caution">
    <text evidence="8">The sequence shown here is derived from an EMBL/GenBank/DDBJ whole genome shotgun (WGS) entry which is preliminary data.</text>
</comment>
<evidence type="ECO:0000256" key="4">
    <source>
        <dbReference type="ARBA" id="ARBA00022679"/>
    </source>
</evidence>
<keyword evidence="9" id="KW-1185">Reference proteome</keyword>
<keyword evidence="5" id="KW-0663">Pyridoxal phosphate</keyword>
<comment type="similarity">
    <text evidence="2 6">Belongs to the class-I pyridoxal-phosphate-dependent aminotransferase family.</text>
</comment>
<dbReference type="PRINTS" id="PR00753">
    <property type="entry name" value="ACCSYNTHASE"/>
</dbReference>
<evidence type="ECO:0000313" key="9">
    <source>
        <dbReference type="Proteomes" id="UP001389717"/>
    </source>
</evidence>
<dbReference type="CDD" id="cd00609">
    <property type="entry name" value="AAT_like"/>
    <property type="match status" value="1"/>
</dbReference>
<keyword evidence="4 6" id="KW-0808">Transferase</keyword>
<proteinExistence type="inferred from homology"/>
<dbReference type="EC" id="2.6.1.-" evidence="6"/>
<feature type="domain" description="Aminotransferase class I/classII large" evidence="7">
    <location>
        <begin position="33"/>
        <end position="387"/>
    </location>
</feature>
<protein>
    <recommendedName>
        <fullName evidence="6">Aminotransferase</fullName>
        <ecNumber evidence="6">2.6.1.-</ecNumber>
    </recommendedName>
</protein>
<dbReference type="InterPro" id="IPR015421">
    <property type="entry name" value="PyrdxlP-dep_Trfase_major"/>
</dbReference>
<evidence type="ECO:0000256" key="5">
    <source>
        <dbReference type="ARBA" id="ARBA00022898"/>
    </source>
</evidence>
<sequence>MNLSLSKRVSALTPSTTLAITAKAKEMKAQGIDVIALGAGEPDFNTPQHIIQAAYDSLVEGHTKYTPSGGTAQLKDAVINKFKQDQNLAYSPSEIIVTSGAKHALYTLFQVLLDEGDEVIIPTPYWVSYPEQVKLAGGNPVIVEGKQENSYKITPEQLADCITEKTKAVIINSPSNPTGMIYSSDELKAIGQVCLENNILIVSDEIYEKLVYDGNSHTSIAELSEELKKQTIIINGVSKSHSMTGWRIGYAAGNETIIKAMTNLASHSTSNPTTTSQYGAVAAYMGDQQPVEDMRKSFEERLNIVFEKLNNIPGFDCIRPQGAFYLFPNVKEAARLTGYENVDIFVQALLEDAKVAVIPGSGFGSEDNIRLSYATSLDSMEQAIERIHEFVVKKSQ</sequence>
<evidence type="ECO:0000256" key="2">
    <source>
        <dbReference type="ARBA" id="ARBA00007441"/>
    </source>
</evidence>
<dbReference type="InterPro" id="IPR050596">
    <property type="entry name" value="AspAT/PAT-like"/>
</dbReference>
<reference evidence="8 9" key="1">
    <citation type="submission" date="2024-04" db="EMBL/GenBank/DDBJ databases">
        <title>Bacillus oryzaecorticis sp. nov., a moderately halophilic bacterium isolated from rice husks.</title>
        <authorList>
            <person name="Zhu H.-S."/>
        </authorList>
    </citation>
    <scope>NUCLEOTIDE SEQUENCE [LARGE SCALE GENOMIC DNA]</scope>
    <source>
        <strain evidence="8 9">ZC255</strain>
    </source>
</reference>
<keyword evidence="3 6" id="KW-0032">Aminotransferase</keyword>
<dbReference type="EMBL" id="JBBYAF010000017">
    <property type="protein sequence ID" value="MEL3972673.1"/>
    <property type="molecule type" value="Genomic_DNA"/>
</dbReference>
<dbReference type="InterPro" id="IPR004838">
    <property type="entry name" value="NHTrfase_class1_PyrdxlP-BS"/>
</dbReference>
<dbReference type="PROSITE" id="PS00105">
    <property type="entry name" value="AA_TRANSFER_CLASS_1"/>
    <property type="match status" value="1"/>
</dbReference>
<organism evidence="8 9">
    <name type="scientific">Rossellomorea oryzaecorticis</name>
    <dbReference type="NCBI Taxonomy" id="1396505"/>
    <lineage>
        <taxon>Bacteria</taxon>
        <taxon>Bacillati</taxon>
        <taxon>Bacillota</taxon>
        <taxon>Bacilli</taxon>
        <taxon>Bacillales</taxon>
        <taxon>Bacillaceae</taxon>
        <taxon>Rossellomorea</taxon>
    </lineage>
</organism>
<name>A0ABU9K9G1_9BACI</name>
<evidence type="ECO:0000256" key="3">
    <source>
        <dbReference type="ARBA" id="ARBA00022576"/>
    </source>
</evidence>
<dbReference type="InterPro" id="IPR004839">
    <property type="entry name" value="Aminotransferase_I/II_large"/>
</dbReference>
<evidence type="ECO:0000259" key="7">
    <source>
        <dbReference type="Pfam" id="PF00155"/>
    </source>
</evidence>
<dbReference type="InterPro" id="IPR015422">
    <property type="entry name" value="PyrdxlP-dep_Trfase_small"/>
</dbReference>
<dbReference type="SUPFAM" id="SSF53383">
    <property type="entry name" value="PLP-dependent transferases"/>
    <property type="match status" value="1"/>
</dbReference>
<dbReference type="Proteomes" id="UP001389717">
    <property type="component" value="Unassembled WGS sequence"/>
</dbReference>
<dbReference type="Pfam" id="PF00155">
    <property type="entry name" value="Aminotran_1_2"/>
    <property type="match status" value="1"/>
</dbReference>
<dbReference type="PANTHER" id="PTHR46383">
    <property type="entry name" value="ASPARTATE AMINOTRANSFERASE"/>
    <property type="match status" value="1"/>
</dbReference>
<dbReference type="PANTHER" id="PTHR46383:SF1">
    <property type="entry name" value="ASPARTATE AMINOTRANSFERASE"/>
    <property type="match status" value="1"/>
</dbReference>
<evidence type="ECO:0000313" key="8">
    <source>
        <dbReference type="EMBL" id="MEL3972673.1"/>
    </source>
</evidence>
<evidence type="ECO:0000256" key="1">
    <source>
        <dbReference type="ARBA" id="ARBA00001933"/>
    </source>
</evidence>
<comment type="cofactor">
    <cofactor evidence="1 6">
        <name>pyridoxal 5'-phosphate</name>
        <dbReference type="ChEBI" id="CHEBI:597326"/>
    </cofactor>
</comment>
<dbReference type="RefSeq" id="WP_341983181.1">
    <property type="nucleotide sequence ID" value="NZ_JBBYAF010000017.1"/>
</dbReference>
<dbReference type="InterPro" id="IPR015424">
    <property type="entry name" value="PyrdxlP-dep_Trfase"/>
</dbReference>
<dbReference type="Gene3D" id="3.90.1150.10">
    <property type="entry name" value="Aspartate Aminotransferase, domain 1"/>
    <property type="match status" value="1"/>
</dbReference>
<dbReference type="GO" id="GO:0008483">
    <property type="term" value="F:transaminase activity"/>
    <property type="evidence" value="ECO:0007669"/>
    <property type="project" value="UniProtKB-KW"/>
</dbReference>
<accession>A0ABU9K9G1</accession>
<evidence type="ECO:0000256" key="6">
    <source>
        <dbReference type="RuleBase" id="RU000481"/>
    </source>
</evidence>
<dbReference type="Gene3D" id="3.40.640.10">
    <property type="entry name" value="Type I PLP-dependent aspartate aminotransferase-like (Major domain)"/>
    <property type="match status" value="1"/>
</dbReference>
<gene>
    <name evidence="8" type="ORF">AAEO50_10305</name>
</gene>